<gene>
    <name evidence="1" type="ORF">BDU57DRAFT_507692</name>
</gene>
<evidence type="ECO:0000313" key="2">
    <source>
        <dbReference type="Proteomes" id="UP000800096"/>
    </source>
</evidence>
<dbReference type="EMBL" id="ML979146">
    <property type="protein sequence ID" value="KAF1911059.1"/>
    <property type="molecule type" value="Genomic_DNA"/>
</dbReference>
<proteinExistence type="predicted"/>
<dbReference type="Proteomes" id="UP000800096">
    <property type="component" value="Unassembled WGS sequence"/>
</dbReference>
<name>A0A6A5Q694_AMPQU</name>
<evidence type="ECO:0000313" key="1">
    <source>
        <dbReference type="EMBL" id="KAF1911059.1"/>
    </source>
</evidence>
<protein>
    <recommendedName>
        <fullName evidence="3">Alpha/Beta hydrolase protein</fullName>
    </recommendedName>
</protein>
<reference evidence="1" key="1">
    <citation type="journal article" date="2020" name="Stud. Mycol.">
        <title>101 Dothideomycetes genomes: a test case for predicting lifestyles and emergence of pathogens.</title>
        <authorList>
            <person name="Haridas S."/>
            <person name="Albert R."/>
            <person name="Binder M."/>
            <person name="Bloem J."/>
            <person name="Labutti K."/>
            <person name="Salamov A."/>
            <person name="Andreopoulos B."/>
            <person name="Baker S."/>
            <person name="Barry K."/>
            <person name="Bills G."/>
            <person name="Bluhm B."/>
            <person name="Cannon C."/>
            <person name="Castanera R."/>
            <person name="Culley D."/>
            <person name="Daum C."/>
            <person name="Ezra D."/>
            <person name="Gonzalez J."/>
            <person name="Henrissat B."/>
            <person name="Kuo A."/>
            <person name="Liang C."/>
            <person name="Lipzen A."/>
            <person name="Lutzoni F."/>
            <person name="Magnuson J."/>
            <person name="Mondo S."/>
            <person name="Nolan M."/>
            <person name="Ohm R."/>
            <person name="Pangilinan J."/>
            <person name="Park H.-J."/>
            <person name="Ramirez L."/>
            <person name="Alfaro M."/>
            <person name="Sun H."/>
            <person name="Tritt A."/>
            <person name="Yoshinaga Y."/>
            <person name="Zwiers L.-H."/>
            <person name="Turgeon B."/>
            <person name="Goodwin S."/>
            <person name="Spatafora J."/>
            <person name="Crous P."/>
            <person name="Grigoriev I."/>
        </authorList>
    </citation>
    <scope>NUCLEOTIDE SEQUENCE</scope>
    <source>
        <strain evidence="1">HMLAC05119</strain>
    </source>
</reference>
<sequence>MRLTVRANDQAFRQGYDGVWDDGKRSCRPWGFRVEDVRRDLRVQLWYGREDVYVPLVYGVQIAARLGGRTELRVEEESHAGIGVHWKRENLEGLRDAMD</sequence>
<evidence type="ECO:0008006" key="3">
    <source>
        <dbReference type="Google" id="ProtNLM"/>
    </source>
</evidence>
<organism evidence="1 2">
    <name type="scientific">Ampelomyces quisqualis</name>
    <name type="common">Powdery mildew agent</name>
    <dbReference type="NCBI Taxonomy" id="50730"/>
    <lineage>
        <taxon>Eukaryota</taxon>
        <taxon>Fungi</taxon>
        <taxon>Dikarya</taxon>
        <taxon>Ascomycota</taxon>
        <taxon>Pezizomycotina</taxon>
        <taxon>Dothideomycetes</taxon>
        <taxon>Pleosporomycetidae</taxon>
        <taxon>Pleosporales</taxon>
        <taxon>Pleosporineae</taxon>
        <taxon>Phaeosphaeriaceae</taxon>
        <taxon>Ampelomyces</taxon>
    </lineage>
</organism>
<dbReference type="OrthoDB" id="294702at2759"/>
<dbReference type="AlphaFoldDB" id="A0A6A5Q694"/>
<keyword evidence="2" id="KW-1185">Reference proteome</keyword>
<accession>A0A6A5Q694</accession>